<protein>
    <submittedName>
        <fullName evidence="2">Uncharacterized protein</fullName>
    </submittedName>
</protein>
<dbReference type="SUPFAM" id="SSF48371">
    <property type="entry name" value="ARM repeat"/>
    <property type="match status" value="1"/>
</dbReference>
<evidence type="ECO:0000313" key="2">
    <source>
        <dbReference type="EMBL" id="KAA6394414.1"/>
    </source>
</evidence>
<proteinExistence type="predicted"/>
<dbReference type="InterPro" id="IPR011989">
    <property type="entry name" value="ARM-like"/>
</dbReference>
<dbReference type="AlphaFoldDB" id="A0A5J4WH67"/>
<reference evidence="2 3" key="1">
    <citation type="submission" date="2019-03" db="EMBL/GenBank/DDBJ databases">
        <title>Single cell metagenomics reveals metabolic interactions within the superorganism composed of flagellate Streblomastix strix and complex community of Bacteroidetes bacteria on its surface.</title>
        <authorList>
            <person name="Treitli S.C."/>
            <person name="Kolisko M."/>
            <person name="Husnik F."/>
            <person name="Keeling P."/>
            <person name="Hampl V."/>
        </authorList>
    </citation>
    <scope>NUCLEOTIDE SEQUENCE [LARGE SCALE GENOMIC DNA]</scope>
    <source>
        <strain evidence="2">ST1C</strain>
    </source>
</reference>
<comment type="caution">
    <text evidence="2">The sequence shown here is derived from an EMBL/GenBank/DDBJ whole genome shotgun (WGS) entry which is preliminary data.</text>
</comment>
<evidence type="ECO:0000256" key="1">
    <source>
        <dbReference type="SAM" id="MobiDB-lite"/>
    </source>
</evidence>
<gene>
    <name evidence="2" type="ORF">EZS28_010056</name>
</gene>
<sequence>MKLSNEEKEKSLNRAKDAEDSYEKAQVKITELEASINSAKEQGRREVAPLFIQTQEKLRICEGEKNKLQEEIVLKGEQFKQDTQKISEDLSQTKIELEILKMKCSSIENQYETEKQQWIEKQQQQQKQQKESNIDTERGNRFEVLYKQEEEQRHKLEHELQVELEEKEQLIEMKKDIEVKYVQNEEERRKTEQTLRFEREERISAVNQIEDIEKSEQEEHNKRIKAENDANKIKWENEKLKKENEKLKFDLQEEKNQRKDYQTRYNMEFEEKMRELELRRQIEQQQRIQQIDKQESEQFKEDQETRISELDNKLLSTIEELRVQNVEYERIRIKVEKEIEKAKEEEKRRKDIEIEKIKLELENWNLKRDNEKMKITSDRLKEEFGEGKINEQFELACSVMQEQDEQVLRLREELERETAEKIRNEEEIAHLREQIRLKPVSIEPILHVADSKFCYIQGDTFMRTNKSIDRNYTITVYPAITEGIVYFECVFFNHDEKIFYIGIQNVEQGANNENQIILFSEHLLISNTLLLKQLVLNIGLNSHRRISLILKLGVGIRGIIERFCGKEDFKGKKQKIEAGITEGLLNIFETRDLNTINKIYITTMQIFTQTNNEIIMMLFQKKDPFPGLLRLIDHSDFQISYESIGIIYNIIIHRANGSDQDQQHPFLQAVEACDGIRRIFGCYKRYNNKFIKDRSALCIGLLFRSREIADIEIKSEVIAHLKSLVKDFDYQISNSAKQSLKGLSKNEVNRTMIELRGFKIPD</sequence>
<dbReference type="InterPro" id="IPR016024">
    <property type="entry name" value="ARM-type_fold"/>
</dbReference>
<dbReference type="Proteomes" id="UP000324800">
    <property type="component" value="Unassembled WGS sequence"/>
</dbReference>
<feature type="region of interest" description="Disordered" evidence="1">
    <location>
        <begin position="119"/>
        <end position="140"/>
    </location>
</feature>
<name>A0A5J4WH67_9EUKA</name>
<evidence type="ECO:0000313" key="3">
    <source>
        <dbReference type="Proteomes" id="UP000324800"/>
    </source>
</evidence>
<feature type="region of interest" description="Disordered" evidence="1">
    <location>
        <begin position="1"/>
        <end position="22"/>
    </location>
</feature>
<accession>A0A5J4WH67</accession>
<dbReference type="Gene3D" id="1.25.10.10">
    <property type="entry name" value="Leucine-rich Repeat Variant"/>
    <property type="match status" value="1"/>
</dbReference>
<dbReference type="EMBL" id="SNRW01001948">
    <property type="protein sequence ID" value="KAA6394414.1"/>
    <property type="molecule type" value="Genomic_DNA"/>
</dbReference>
<feature type="compositionally biased region" description="Basic and acidic residues" evidence="1">
    <location>
        <begin position="128"/>
        <end position="140"/>
    </location>
</feature>
<organism evidence="2 3">
    <name type="scientific">Streblomastix strix</name>
    <dbReference type="NCBI Taxonomy" id="222440"/>
    <lineage>
        <taxon>Eukaryota</taxon>
        <taxon>Metamonada</taxon>
        <taxon>Preaxostyla</taxon>
        <taxon>Oxymonadida</taxon>
        <taxon>Streblomastigidae</taxon>
        <taxon>Streblomastix</taxon>
    </lineage>
</organism>